<evidence type="ECO:0000313" key="2">
    <source>
        <dbReference type="Proteomes" id="UP000251617"/>
    </source>
</evidence>
<gene>
    <name evidence="1" type="ORF">C1S65_09855</name>
</gene>
<sequence length="250" mass="28566">MSSLEFQPLLSFNAGCQWQLHDRPVTVGQWKEDSDMFRPFWVEFDDWNGDDGWLITSWDYGEEMIQSFLLEGLFGKDAHKRYVSDCFWFGVYRHADGYVYEIRPAYEGRNAHAWPELDYWLDTSRNGYLGFYSADSPAGVNVDEPARVQINDPIGASFELPIDPPIQLTTPLYTLTSAQRTPLWHIPGLNPAALRDNDVLPNLTLYSPKGRQVRRQVENIAYLNDQIGKRGGFTLIVSQSGVPPHPNPQP</sequence>
<dbReference type="AlphaFoldDB" id="A0AAD0L5S8"/>
<dbReference type="RefSeq" id="WP_112897902.1">
    <property type="nucleotide sequence ID" value="NZ_CP030750.1"/>
</dbReference>
<dbReference type="Proteomes" id="UP000251617">
    <property type="component" value="Chromosome"/>
</dbReference>
<dbReference type="EMBL" id="CP030750">
    <property type="protein sequence ID" value="AXA24401.1"/>
    <property type="molecule type" value="Genomic_DNA"/>
</dbReference>
<protein>
    <submittedName>
        <fullName evidence="1">Uncharacterized protein</fullName>
    </submittedName>
</protein>
<organism evidence="1 2">
    <name type="scientific">Pseudomonas putida</name>
    <name type="common">Arthrobacter siderocapsulatus</name>
    <dbReference type="NCBI Taxonomy" id="303"/>
    <lineage>
        <taxon>Bacteria</taxon>
        <taxon>Pseudomonadati</taxon>
        <taxon>Pseudomonadota</taxon>
        <taxon>Gammaproteobacteria</taxon>
        <taxon>Pseudomonadales</taxon>
        <taxon>Pseudomonadaceae</taxon>
        <taxon>Pseudomonas</taxon>
    </lineage>
</organism>
<accession>A0AAD0L5S8</accession>
<name>A0AAD0L5S8_PSEPU</name>
<evidence type="ECO:0000313" key="1">
    <source>
        <dbReference type="EMBL" id="AXA24401.1"/>
    </source>
</evidence>
<proteinExistence type="predicted"/>
<reference evidence="1 2" key="1">
    <citation type="submission" date="2018-06" db="EMBL/GenBank/DDBJ databases">
        <title>The genome of Pseudomonas putida NX-1, a lignin degrader.</title>
        <authorList>
            <person name="Xu Z."/>
        </authorList>
    </citation>
    <scope>NUCLEOTIDE SEQUENCE [LARGE SCALE GENOMIC DNA]</scope>
    <source>
        <strain evidence="1 2">NX-1</strain>
    </source>
</reference>